<dbReference type="EMBL" id="FOTJ01000009">
    <property type="protein sequence ID" value="SFL42488.1"/>
    <property type="molecule type" value="Genomic_DNA"/>
</dbReference>
<dbReference type="AlphaFoldDB" id="A0A1I4HJJ5"/>
<evidence type="ECO:0008006" key="3">
    <source>
        <dbReference type="Google" id="ProtNLM"/>
    </source>
</evidence>
<evidence type="ECO:0000313" key="1">
    <source>
        <dbReference type="EMBL" id="SFL42488.1"/>
    </source>
</evidence>
<reference evidence="1 2" key="1">
    <citation type="submission" date="2016-10" db="EMBL/GenBank/DDBJ databases">
        <authorList>
            <person name="de Groot N.N."/>
        </authorList>
    </citation>
    <scope>NUCLEOTIDE SEQUENCE [LARGE SCALE GENOMIC DNA]</scope>
    <source>
        <strain evidence="1 2">M79</strain>
    </source>
</reference>
<dbReference type="OrthoDB" id="2242828at2"/>
<dbReference type="Proteomes" id="UP000181969">
    <property type="component" value="Unassembled WGS sequence"/>
</dbReference>
<dbReference type="RefSeq" id="WP_074751370.1">
    <property type="nucleotide sequence ID" value="NZ_CAXVJC010000012.1"/>
</dbReference>
<proteinExistence type="predicted"/>
<evidence type="ECO:0000313" key="2">
    <source>
        <dbReference type="Proteomes" id="UP000181969"/>
    </source>
</evidence>
<accession>A0A1I4HJJ5</accession>
<name>A0A1I4HJJ5_9LACT</name>
<protein>
    <recommendedName>
        <fullName evidence="3">Transposase</fullName>
    </recommendedName>
</protein>
<organism evidence="1 2">
    <name type="scientific">Lactococcus garvieae</name>
    <dbReference type="NCBI Taxonomy" id="1363"/>
    <lineage>
        <taxon>Bacteria</taxon>
        <taxon>Bacillati</taxon>
        <taxon>Bacillota</taxon>
        <taxon>Bacilli</taxon>
        <taxon>Lactobacillales</taxon>
        <taxon>Streptococcaceae</taxon>
        <taxon>Lactococcus</taxon>
    </lineage>
</organism>
<gene>
    <name evidence="1" type="ORF">SAMN05216438_10934</name>
</gene>
<sequence>MVRRLTKEELQERIDENPLRALANIGEEVGLTRVGIEKLLKSYKLEDYRNQKIKALRRTAARQRRLNK</sequence>